<accession>A0A9X2SRU9</accession>
<dbReference type="InterPro" id="IPR050267">
    <property type="entry name" value="Anti-sigma-factor_SerPK"/>
</dbReference>
<evidence type="ECO:0000259" key="2">
    <source>
        <dbReference type="Pfam" id="PF13581"/>
    </source>
</evidence>
<protein>
    <submittedName>
        <fullName evidence="3">ATP-binding protein</fullName>
    </submittedName>
</protein>
<name>A0A9X2SRU9_9PSEU</name>
<keyword evidence="1" id="KW-0808">Transferase</keyword>
<dbReference type="InterPro" id="IPR036890">
    <property type="entry name" value="HATPase_C_sf"/>
</dbReference>
<dbReference type="RefSeq" id="WP_257927353.1">
    <property type="nucleotide sequence ID" value="NZ_JAMXQV010000056.1"/>
</dbReference>
<keyword evidence="3" id="KW-0067">ATP-binding</keyword>
<dbReference type="AlphaFoldDB" id="A0A9X2SRU9"/>
<reference evidence="3" key="1">
    <citation type="submission" date="2022-06" db="EMBL/GenBank/DDBJ databases">
        <title>Amycolatopsis iheyaensis sp. nov., a new species of the genus Amycolatopsis isolated from soil in Iheya island, Japan.</title>
        <authorList>
            <person name="Ngamcharungchit C."/>
            <person name="Kanto H."/>
            <person name="Take A."/>
            <person name="Intra B."/>
            <person name="Matsumoto A."/>
            <person name="Panbangred W."/>
            <person name="Inahashi Y."/>
        </authorList>
    </citation>
    <scope>NUCLEOTIDE SEQUENCE</scope>
    <source>
        <strain evidence="3">OK19-0408</strain>
    </source>
</reference>
<dbReference type="GO" id="GO:0005524">
    <property type="term" value="F:ATP binding"/>
    <property type="evidence" value="ECO:0007669"/>
    <property type="project" value="UniProtKB-KW"/>
</dbReference>
<proteinExistence type="predicted"/>
<comment type="caution">
    <text evidence="3">The sequence shown here is derived from an EMBL/GenBank/DDBJ whole genome shotgun (WGS) entry which is preliminary data.</text>
</comment>
<dbReference type="CDD" id="cd16936">
    <property type="entry name" value="HATPase_RsbW-like"/>
    <property type="match status" value="1"/>
</dbReference>
<keyword evidence="4" id="KW-1185">Reference proteome</keyword>
<dbReference type="GO" id="GO:0004674">
    <property type="term" value="F:protein serine/threonine kinase activity"/>
    <property type="evidence" value="ECO:0007669"/>
    <property type="project" value="UniProtKB-KW"/>
</dbReference>
<organism evidence="3 4">
    <name type="scientific">Amycolatopsis iheyensis</name>
    <dbReference type="NCBI Taxonomy" id="2945988"/>
    <lineage>
        <taxon>Bacteria</taxon>
        <taxon>Bacillati</taxon>
        <taxon>Actinomycetota</taxon>
        <taxon>Actinomycetes</taxon>
        <taxon>Pseudonocardiales</taxon>
        <taxon>Pseudonocardiaceae</taxon>
        <taxon>Amycolatopsis</taxon>
    </lineage>
</organism>
<dbReference type="Proteomes" id="UP001144096">
    <property type="component" value="Unassembled WGS sequence"/>
</dbReference>
<evidence type="ECO:0000313" key="3">
    <source>
        <dbReference type="EMBL" id="MCR6490780.1"/>
    </source>
</evidence>
<gene>
    <name evidence="3" type="ORF">M8542_49130</name>
</gene>
<evidence type="ECO:0000313" key="4">
    <source>
        <dbReference type="Proteomes" id="UP001144096"/>
    </source>
</evidence>
<feature type="domain" description="Histidine kinase/HSP90-like ATPase" evidence="2">
    <location>
        <begin position="15"/>
        <end position="101"/>
    </location>
</feature>
<dbReference type="InterPro" id="IPR003594">
    <property type="entry name" value="HATPase_dom"/>
</dbReference>
<sequence>MRTIATRELGGGSGRMADIRSWAQDLLGDVDGETRADAVLVLDELVSNALHHGAAPARVRLVREPGCLRIEVTDGSRRPARPRTPDRTGGRGLVLVEACARGWGQWWHGDGKTVWAELPVTAAAG</sequence>
<dbReference type="PANTHER" id="PTHR35526">
    <property type="entry name" value="ANTI-SIGMA-F FACTOR RSBW-RELATED"/>
    <property type="match status" value="1"/>
</dbReference>
<evidence type="ECO:0000256" key="1">
    <source>
        <dbReference type="ARBA" id="ARBA00022527"/>
    </source>
</evidence>
<keyword evidence="3" id="KW-0547">Nucleotide-binding</keyword>
<dbReference type="PANTHER" id="PTHR35526:SF3">
    <property type="entry name" value="ANTI-SIGMA-F FACTOR RSBW"/>
    <property type="match status" value="1"/>
</dbReference>
<dbReference type="EMBL" id="JAMXQV010000056">
    <property type="protein sequence ID" value="MCR6490780.1"/>
    <property type="molecule type" value="Genomic_DNA"/>
</dbReference>
<dbReference type="Gene3D" id="3.30.565.10">
    <property type="entry name" value="Histidine kinase-like ATPase, C-terminal domain"/>
    <property type="match status" value="1"/>
</dbReference>
<dbReference type="Pfam" id="PF13581">
    <property type="entry name" value="HATPase_c_2"/>
    <property type="match status" value="1"/>
</dbReference>
<keyword evidence="1" id="KW-0418">Kinase</keyword>
<keyword evidence="1" id="KW-0723">Serine/threonine-protein kinase</keyword>
<dbReference type="SUPFAM" id="SSF55874">
    <property type="entry name" value="ATPase domain of HSP90 chaperone/DNA topoisomerase II/histidine kinase"/>
    <property type="match status" value="1"/>
</dbReference>